<dbReference type="Pfam" id="PF02152">
    <property type="entry name" value="FolB"/>
    <property type="match status" value="1"/>
</dbReference>
<evidence type="ECO:0000256" key="3">
    <source>
        <dbReference type="ARBA" id="ARBA00003313"/>
    </source>
</evidence>
<evidence type="ECO:0000256" key="9">
    <source>
        <dbReference type="RuleBase" id="RU362079"/>
    </source>
</evidence>
<evidence type="ECO:0000259" key="10">
    <source>
        <dbReference type="SMART" id="SM00905"/>
    </source>
</evidence>
<dbReference type="PANTHER" id="PTHR42844">
    <property type="entry name" value="DIHYDRONEOPTERIN ALDOLASE 1-RELATED"/>
    <property type="match status" value="1"/>
</dbReference>
<dbReference type="Proteomes" id="UP001223261">
    <property type="component" value="Chromosome"/>
</dbReference>
<dbReference type="PANTHER" id="PTHR42844:SF1">
    <property type="entry name" value="DIHYDRONEOPTERIN ALDOLASE 1-RELATED"/>
    <property type="match status" value="1"/>
</dbReference>
<dbReference type="EMBL" id="CP118848">
    <property type="protein sequence ID" value="WHI60264.1"/>
    <property type="molecule type" value="Genomic_DNA"/>
</dbReference>
<keyword evidence="6 9" id="KW-0289">Folate biosynthesis</keyword>
<dbReference type="FunFam" id="3.30.1130.10:FF:000003">
    <property type="entry name" value="7,8-dihydroneopterin aldolase"/>
    <property type="match status" value="1"/>
</dbReference>
<dbReference type="NCBIfam" id="TIGR00525">
    <property type="entry name" value="folB"/>
    <property type="match status" value="1"/>
</dbReference>
<comment type="subunit">
    <text evidence="8">Homooctamer. Four molecules assemble into a ring, and two rings come together to give a cylinder with a hole of at least 13 a diameter.</text>
</comment>
<reference evidence="12" key="2">
    <citation type="journal article" date="2023" name="Antibiotics">
        <title>Prevalence and Molecular Characterization of Methicillin-Resistant Staphylococci (MRS) and Mammaliicocci (MRM) in Dromedary Camels from Algeria: First Detection of SCCmec-mecC Hybrid in Methicillin-Resistant Mammaliicoccus lentus.</title>
        <authorList>
            <person name="Belhout C."/>
            <person name="Boyen F."/>
            <person name="Vereecke N."/>
            <person name="Theuns S."/>
            <person name="Taibi N."/>
            <person name="Stegger M."/>
            <person name="de la Fe-Rodriguez P.Y."/>
            <person name="Bouayad L."/>
            <person name="Elgroud R."/>
            <person name="Butaye P."/>
        </authorList>
    </citation>
    <scope>NUCLEOTIDE SEQUENCE</scope>
    <source>
        <strain evidence="12">7048</strain>
    </source>
</reference>
<comment type="function">
    <text evidence="3">Catalyzes the conversion of 7,8-dihydroneopterin to 6-hydroxymethyl-7,8-dihydropterin. Can also catalyze the epimerization of carbon 2' of dihydroneopterin to dihydromonapterin.</text>
</comment>
<evidence type="ECO:0000313" key="12">
    <source>
        <dbReference type="EMBL" id="WHI60264.1"/>
    </source>
</evidence>
<dbReference type="GeneID" id="99677909"/>
<comment type="similarity">
    <text evidence="5 9">Belongs to the DHNA family.</text>
</comment>
<accession>A0AAP1RR32</accession>
<dbReference type="GO" id="GO:0005737">
    <property type="term" value="C:cytoplasm"/>
    <property type="evidence" value="ECO:0007669"/>
    <property type="project" value="TreeGrafter"/>
</dbReference>
<dbReference type="Gene3D" id="3.30.1130.10">
    <property type="match status" value="1"/>
</dbReference>
<dbReference type="Proteomes" id="UP000770161">
    <property type="component" value="Unassembled WGS sequence"/>
</dbReference>
<dbReference type="EC" id="4.1.2.25" evidence="9"/>
<evidence type="ECO:0000256" key="7">
    <source>
        <dbReference type="ARBA" id="ARBA00023239"/>
    </source>
</evidence>
<evidence type="ECO:0000313" key="13">
    <source>
        <dbReference type="Proteomes" id="UP000770161"/>
    </source>
</evidence>
<gene>
    <name evidence="12" type="primary">folB</name>
    <name evidence="11" type="ORF">KQ656_11105</name>
    <name evidence="12" type="ORF">PYH69_01080</name>
</gene>
<dbReference type="RefSeq" id="WP_016999885.1">
    <property type="nucleotide sequence ID" value="NZ_CABIVY010000029.1"/>
</dbReference>
<comment type="pathway">
    <text evidence="4 9">Cofactor biosynthesis; tetrahydrofolate biosynthesis; 2-amino-4-hydroxy-6-hydroxymethyl-7,8-dihydropteridine diphosphate from 7,8-dihydroneopterin triphosphate: step 3/4.</text>
</comment>
<dbReference type="SMART" id="SM00905">
    <property type="entry name" value="FolB"/>
    <property type="match status" value="1"/>
</dbReference>
<keyword evidence="13" id="KW-1185">Reference proteome</keyword>
<comment type="catalytic activity">
    <reaction evidence="1">
        <text>7,8-dihydroneopterin = 7,8-dihydromonapterin</text>
        <dbReference type="Rhea" id="RHEA:45328"/>
        <dbReference type="ChEBI" id="CHEBI:17001"/>
        <dbReference type="ChEBI" id="CHEBI:71175"/>
        <dbReference type="EC" id="5.1.99.8"/>
    </reaction>
</comment>
<evidence type="ECO:0000313" key="14">
    <source>
        <dbReference type="Proteomes" id="UP001223261"/>
    </source>
</evidence>
<evidence type="ECO:0000256" key="1">
    <source>
        <dbReference type="ARBA" id="ARBA00000693"/>
    </source>
</evidence>
<dbReference type="EMBL" id="JAHLZN010000027">
    <property type="protein sequence ID" value="MBU6114515.1"/>
    <property type="molecule type" value="Genomic_DNA"/>
</dbReference>
<evidence type="ECO:0000313" key="11">
    <source>
        <dbReference type="EMBL" id="MBU6114515.1"/>
    </source>
</evidence>
<protein>
    <recommendedName>
        <fullName evidence="9">7,8-dihydroneopterin aldolase</fullName>
        <ecNumber evidence="9">4.1.2.25</ecNumber>
    </recommendedName>
</protein>
<evidence type="ECO:0000256" key="8">
    <source>
        <dbReference type="ARBA" id="ARBA00065097"/>
    </source>
</evidence>
<organism evidence="12 14">
    <name type="scientific">Mammaliicoccus lentus</name>
    <name type="common">Staphylococcus lentus</name>
    <dbReference type="NCBI Taxonomy" id="42858"/>
    <lineage>
        <taxon>Bacteria</taxon>
        <taxon>Bacillati</taxon>
        <taxon>Bacillota</taxon>
        <taxon>Bacilli</taxon>
        <taxon>Bacillales</taxon>
        <taxon>Staphylococcaceae</taxon>
        <taxon>Mammaliicoccus</taxon>
    </lineage>
</organism>
<dbReference type="GO" id="GO:0046654">
    <property type="term" value="P:tetrahydrofolate biosynthetic process"/>
    <property type="evidence" value="ECO:0007669"/>
    <property type="project" value="UniProtKB-UniRule"/>
</dbReference>
<keyword evidence="7 9" id="KW-0456">Lyase</keyword>
<dbReference type="InterPro" id="IPR006156">
    <property type="entry name" value="Dihydroneopterin_aldolase"/>
</dbReference>
<evidence type="ECO:0000256" key="5">
    <source>
        <dbReference type="ARBA" id="ARBA00005708"/>
    </source>
</evidence>
<dbReference type="SUPFAM" id="SSF55620">
    <property type="entry name" value="Tetrahydrobiopterin biosynthesis enzymes-like"/>
    <property type="match status" value="1"/>
</dbReference>
<sequence>MDKIILDGMSFYGYHGAFKAENELGQIFLVDLELKLDLSEAGETDDLEKTVNYGEVFEIVKEIMEGEPVQLIEHLAERIAKQLFSHYNRVLETKVKITKNNPPIPGHYNGVGIEIVRKR</sequence>
<dbReference type="CDD" id="cd00534">
    <property type="entry name" value="DHNA_DHNTPE"/>
    <property type="match status" value="1"/>
</dbReference>
<dbReference type="GO" id="GO:0046656">
    <property type="term" value="P:folic acid biosynthetic process"/>
    <property type="evidence" value="ECO:0007669"/>
    <property type="project" value="UniProtKB-UniRule"/>
</dbReference>
<dbReference type="GO" id="GO:0004150">
    <property type="term" value="F:dihydroneopterin aldolase activity"/>
    <property type="evidence" value="ECO:0007669"/>
    <property type="project" value="UniProtKB-UniRule"/>
</dbReference>
<dbReference type="NCBIfam" id="TIGR00526">
    <property type="entry name" value="folB_dom"/>
    <property type="match status" value="1"/>
</dbReference>
<dbReference type="InterPro" id="IPR043133">
    <property type="entry name" value="GTP-CH-I_C/QueF"/>
</dbReference>
<name>A0AAP1RR32_MAMLE</name>
<feature type="domain" description="Dihydroneopterin aldolase/epimerase" evidence="10">
    <location>
        <begin position="4"/>
        <end position="117"/>
    </location>
</feature>
<evidence type="ECO:0000256" key="4">
    <source>
        <dbReference type="ARBA" id="ARBA00005013"/>
    </source>
</evidence>
<dbReference type="AlphaFoldDB" id="A0AAP1RR32"/>
<dbReference type="InterPro" id="IPR006157">
    <property type="entry name" value="FolB_dom"/>
</dbReference>
<comment type="catalytic activity">
    <reaction evidence="2 9">
        <text>7,8-dihydroneopterin = 6-hydroxymethyl-7,8-dihydropterin + glycolaldehyde</text>
        <dbReference type="Rhea" id="RHEA:10540"/>
        <dbReference type="ChEBI" id="CHEBI:17001"/>
        <dbReference type="ChEBI" id="CHEBI:17071"/>
        <dbReference type="ChEBI" id="CHEBI:44841"/>
        <dbReference type="EC" id="4.1.2.25"/>
    </reaction>
</comment>
<evidence type="ECO:0000256" key="2">
    <source>
        <dbReference type="ARBA" id="ARBA00001353"/>
    </source>
</evidence>
<evidence type="ECO:0000256" key="6">
    <source>
        <dbReference type="ARBA" id="ARBA00022909"/>
    </source>
</evidence>
<proteinExistence type="inferred from homology"/>
<reference evidence="11 13" key="1">
    <citation type="submission" date="2021-06" db="EMBL/GenBank/DDBJ databases">
        <title>Staphylococcus lentus K169 genome sequencing.</title>
        <authorList>
            <person name="Sundareshan S."/>
            <person name="Akhila D.S."/>
            <person name="Prachi D."/>
            <person name="Sivakumar R."/>
            <person name="Rajendhran J."/>
            <person name="Isloor S."/>
            <person name="Hegde N.R."/>
        </authorList>
    </citation>
    <scope>NUCLEOTIDE SEQUENCE [LARGE SCALE GENOMIC DNA]</scope>
    <source>
        <strain evidence="11 13">K169</strain>
    </source>
</reference>